<keyword evidence="2" id="KW-0472">Membrane</keyword>
<dbReference type="AlphaFoldDB" id="M0EFJ3"/>
<feature type="compositionally biased region" description="Basic and acidic residues" evidence="1">
    <location>
        <begin position="8"/>
        <end position="23"/>
    </location>
</feature>
<dbReference type="PATRIC" id="fig|1227466.3.peg.2121"/>
<evidence type="ECO:0000313" key="4">
    <source>
        <dbReference type="Proteomes" id="UP000011509"/>
    </source>
</evidence>
<feature type="transmembrane region" description="Helical" evidence="2">
    <location>
        <begin position="243"/>
        <end position="264"/>
    </location>
</feature>
<organism evidence="3 4">
    <name type="scientific">Halorubrum coriense DSM 10284</name>
    <dbReference type="NCBI Taxonomy" id="1227466"/>
    <lineage>
        <taxon>Archaea</taxon>
        <taxon>Methanobacteriati</taxon>
        <taxon>Methanobacteriota</taxon>
        <taxon>Stenosarchaea group</taxon>
        <taxon>Halobacteria</taxon>
        <taxon>Halobacteriales</taxon>
        <taxon>Haloferacaceae</taxon>
        <taxon>Halorubrum</taxon>
    </lineage>
</organism>
<dbReference type="OrthoDB" id="100715at2157"/>
<dbReference type="Proteomes" id="UP000011509">
    <property type="component" value="Unassembled WGS sequence"/>
</dbReference>
<reference evidence="3 4" key="1">
    <citation type="journal article" date="2014" name="PLoS Genet.">
        <title>Phylogenetically driven sequencing of extremely halophilic archaea reveals strategies for static and dynamic osmo-response.</title>
        <authorList>
            <person name="Becker E.A."/>
            <person name="Seitzer P.M."/>
            <person name="Tritt A."/>
            <person name="Larsen D."/>
            <person name="Krusor M."/>
            <person name="Yao A.I."/>
            <person name="Wu D."/>
            <person name="Madern D."/>
            <person name="Eisen J.A."/>
            <person name="Darling A.E."/>
            <person name="Facciotti M.T."/>
        </authorList>
    </citation>
    <scope>NUCLEOTIDE SEQUENCE [LARGE SCALE GENOMIC DNA]</scope>
    <source>
        <strain evidence="3 4">DSM 10284</strain>
    </source>
</reference>
<feature type="transmembrane region" description="Helical" evidence="2">
    <location>
        <begin position="142"/>
        <end position="164"/>
    </location>
</feature>
<evidence type="ECO:0000313" key="3">
    <source>
        <dbReference type="EMBL" id="ELZ46536.1"/>
    </source>
</evidence>
<evidence type="ECO:0000256" key="1">
    <source>
        <dbReference type="SAM" id="MobiDB-lite"/>
    </source>
</evidence>
<accession>M0EFJ3</accession>
<keyword evidence="4" id="KW-1185">Reference proteome</keyword>
<protein>
    <submittedName>
        <fullName evidence="3">Uncharacterized protein</fullName>
    </submittedName>
</protein>
<sequence length="276" mass="28959">MAEPSRGPPDRDSHGRDSPPAEPLVERTASHLGRLLPLALVPLATALFRVRDLLATGRTDGFSLRASFPVYRYDLWNFVDVPRAGGASVALPFSRLEPLTLLVPAVGVYVVVSGALSAGYFGSIADGVTTGRFEFVANVRRFGVRMILLEAVVVAALAAAFLPLVLVPPLFVVAILVVLVLSYLYFPTVYVLALEDRGVRSAAVRARDLVDRHRPLGFFLAVAVVTALCSVPVSLLAHAGPAGAIAAAVVAAPLGLAFNVATALKVAEMAGVETVG</sequence>
<feature type="region of interest" description="Disordered" evidence="1">
    <location>
        <begin position="1"/>
        <end position="23"/>
    </location>
</feature>
<keyword evidence="2" id="KW-1133">Transmembrane helix</keyword>
<proteinExistence type="predicted"/>
<dbReference type="EMBL" id="AOJL01000042">
    <property type="protein sequence ID" value="ELZ46536.1"/>
    <property type="molecule type" value="Genomic_DNA"/>
</dbReference>
<evidence type="ECO:0000256" key="2">
    <source>
        <dbReference type="SAM" id="Phobius"/>
    </source>
</evidence>
<feature type="transmembrane region" description="Helical" evidence="2">
    <location>
        <begin position="101"/>
        <end position="121"/>
    </location>
</feature>
<gene>
    <name evidence="3" type="ORF">C464_10588</name>
</gene>
<dbReference type="RefSeq" id="WP_006113641.1">
    <property type="nucleotide sequence ID" value="NZ_AOJL01000042.1"/>
</dbReference>
<feature type="transmembrane region" description="Helical" evidence="2">
    <location>
        <begin position="215"/>
        <end position="237"/>
    </location>
</feature>
<feature type="transmembrane region" description="Helical" evidence="2">
    <location>
        <begin position="170"/>
        <end position="194"/>
    </location>
</feature>
<comment type="caution">
    <text evidence="3">The sequence shown here is derived from an EMBL/GenBank/DDBJ whole genome shotgun (WGS) entry which is preliminary data.</text>
</comment>
<keyword evidence="2" id="KW-0812">Transmembrane</keyword>
<name>M0EFJ3_9EURY</name>